<evidence type="ECO:0000256" key="1">
    <source>
        <dbReference type="SAM" id="MobiDB-lite"/>
    </source>
</evidence>
<dbReference type="EMBL" id="FLQU01000376">
    <property type="protein sequence ID" value="SBS84731.1"/>
    <property type="molecule type" value="Genomic_DNA"/>
</dbReference>
<name>A0A1A8W0Q8_PLAOA</name>
<dbReference type="Pfam" id="PF05795">
    <property type="entry name" value="Plasmodium_Vir"/>
    <property type="match status" value="1"/>
</dbReference>
<reference evidence="4 5" key="1">
    <citation type="submission" date="2016-05" db="EMBL/GenBank/DDBJ databases">
        <authorList>
            <person name="Naeem Raeece"/>
        </authorList>
    </citation>
    <scope>NUCLEOTIDE SEQUENCE [LARGE SCALE GENOMIC DNA]</scope>
</reference>
<dbReference type="AlphaFoldDB" id="A0A1A8W0Q8"/>
<evidence type="ECO:0000313" key="2">
    <source>
        <dbReference type="EMBL" id="SBS84731.1"/>
    </source>
</evidence>
<dbReference type="InterPro" id="IPR008780">
    <property type="entry name" value="Plasmodium_Vir"/>
</dbReference>
<dbReference type="Proteomes" id="UP000078546">
    <property type="component" value="Unassembled WGS sequence"/>
</dbReference>
<proteinExistence type="predicted"/>
<organism evidence="2 5">
    <name type="scientific">Plasmodium ovale curtisi</name>
    <dbReference type="NCBI Taxonomy" id="864141"/>
    <lineage>
        <taxon>Eukaryota</taxon>
        <taxon>Sar</taxon>
        <taxon>Alveolata</taxon>
        <taxon>Apicomplexa</taxon>
        <taxon>Aconoidasida</taxon>
        <taxon>Haemosporida</taxon>
        <taxon>Plasmodiidae</taxon>
        <taxon>Plasmodium</taxon>
        <taxon>Plasmodium (Plasmodium)</taxon>
    </lineage>
</organism>
<evidence type="ECO:0000313" key="3">
    <source>
        <dbReference type="EMBL" id="SBT02221.1"/>
    </source>
</evidence>
<protein>
    <submittedName>
        <fullName evidence="2">PIR Superfamily Protein</fullName>
    </submittedName>
</protein>
<dbReference type="Proteomes" id="UP000078560">
    <property type="component" value="Unassembled WGS sequence"/>
</dbReference>
<feature type="region of interest" description="Disordered" evidence="1">
    <location>
        <begin position="234"/>
        <end position="265"/>
    </location>
</feature>
<dbReference type="EMBL" id="FLQV01003193">
    <property type="protein sequence ID" value="SBT02221.1"/>
    <property type="molecule type" value="Genomic_DNA"/>
</dbReference>
<reference evidence="2" key="2">
    <citation type="submission" date="2016-05" db="EMBL/GenBank/DDBJ databases">
        <authorList>
            <person name="Lavstsen T."/>
            <person name="Jespersen J.S."/>
        </authorList>
    </citation>
    <scope>NUCLEOTIDE SEQUENCE [LARGE SCALE GENOMIC DNA]</scope>
</reference>
<gene>
    <name evidence="3" type="ORF">POVCU1_074370</name>
    <name evidence="2" type="ORF">POVCU2_0027670</name>
</gene>
<evidence type="ECO:0000313" key="4">
    <source>
        <dbReference type="Proteomes" id="UP000078546"/>
    </source>
</evidence>
<evidence type="ECO:0000313" key="5">
    <source>
        <dbReference type="Proteomes" id="UP000078560"/>
    </source>
</evidence>
<sequence length="337" mass="38458">MTGDSFQGAPRGLSEIHSIDLISKDIYGKMDINYPDLSDYNEKCNIKFSNKNNDKVKEICKKSLRYLEKSYVWDIPNPGYDPCTLLNYWIYNKLTHILGDKSTSDIAFGSFQLQWNLPMSNRSNITYSQKCKLNFDILNHEDWEKRKELYDYYVDYSTLISTANNYITKCKEYYKYIEGKAPLYKHFENICTSNSSNCPPIYDKCMSYNPDLVLNTINCHEKIVAERAEIAERAAKPSASHHSSEELESGHSAPDTESTQEQSQIGTKIGHSVLGVAPVLLTATALYRYTPIGAWIRKLGETNLNSISDMNGFSSYTQESGDMFSDSADNYISYQPM</sequence>
<feature type="compositionally biased region" description="Polar residues" evidence="1">
    <location>
        <begin position="255"/>
        <end position="265"/>
    </location>
</feature>
<accession>A0A1A8W0Q8</accession>